<organism evidence="2">
    <name type="scientific">marine sediment metagenome</name>
    <dbReference type="NCBI Taxonomy" id="412755"/>
    <lineage>
        <taxon>unclassified sequences</taxon>
        <taxon>metagenomes</taxon>
        <taxon>ecological metagenomes</taxon>
    </lineage>
</organism>
<keyword evidence="1" id="KW-1133">Transmembrane helix</keyword>
<name>X1E4B0_9ZZZZ</name>
<keyword evidence="1" id="KW-0472">Membrane</keyword>
<reference evidence="2" key="1">
    <citation type="journal article" date="2014" name="Front. Microbiol.">
        <title>High frequency of phylogenetically diverse reductive dehalogenase-homologous genes in deep subseafloor sedimentary metagenomes.</title>
        <authorList>
            <person name="Kawai M."/>
            <person name="Futagami T."/>
            <person name="Toyoda A."/>
            <person name="Takaki Y."/>
            <person name="Nishi S."/>
            <person name="Hori S."/>
            <person name="Arai W."/>
            <person name="Tsubouchi T."/>
            <person name="Morono Y."/>
            <person name="Uchiyama I."/>
            <person name="Ito T."/>
            <person name="Fujiyama A."/>
            <person name="Inagaki F."/>
            <person name="Takami H."/>
        </authorList>
    </citation>
    <scope>NUCLEOTIDE SEQUENCE</scope>
    <source>
        <strain evidence="2">Expedition CK06-06</strain>
    </source>
</reference>
<proteinExistence type="predicted"/>
<sequence>MKYLTLFLIYSFFGVGIEVFFSSIKDYIRYKDIAFRG</sequence>
<feature type="transmembrane region" description="Helical" evidence="1">
    <location>
        <begin position="6"/>
        <end position="24"/>
    </location>
</feature>
<dbReference type="EMBL" id="BART01040237">
    <property type="protein sequence ID" value="GAH27387.1"/>
    <property type="molecule type" value="Genomic_DNA"/>
</dbReference>
<protein>
    <submittedName>
        <fullName evidence="2">Uncharacterized protein</fullName>
    </submittedName>
</protein>
<evidence type="ECO:0000313" key="2">
    <source>
        <dbReference type="EMBL" id="GAH27387.1"/>
    </source>
</evidence>
<accession>X1E4B0</accession>
<dbReference type="AlphaFoldDB" id="X1E4B0"/>
<gene>
    <name evidence="2" type="ORF">S01H4_65628</name>
</gene>
<feature type="non-terminal residue" evidence="2">
    <location>
        <position position="37"/>
    </location>
</feature>
<evidence type="ECO:0000256" key="1">
    <source>
        <dbReference type="SAM" id="Phobius"/>
    </source>
</evidence>
<keyword evidence="1" id="KW-0812">Transmembrane</keyword>
<comment type="caution">
    <text evidence="2">The sequence shown here is derived from an EMBL/GenBank/DDBJ whole genome shotgun (WGS) entry which is preliminary data.</text>
</comment>